<evidence type="ECO:0000256" key="2">
    <source>
        <dbReference type="ARBA" id="ARBA00004613"/>
    </source>
</evidence>
<dbReference type="InterPro" id="IPR011050">
    <property type="entry name" value="Pectin_lyase_fold/virulence"/>
</dbReference>
<keyword evidence="6" id="KW-0106">Calcium</keyword>
<dbReference type="AlphaFoldDB" id="A0A8H6AA54"/>
<evidence type="ECO:0000313" key="8">
    <source>
        <dbReference type="EMBL" id="KAF5864622.1"/>
    </source>
</evidence>
<evidence type="ECO:0000313" key="9">
    <source>
        <dbReference type="Proteomes" id="UP000541154"/>
    </source>
</evidence>
<proteinExistence type="predicted"/>
<dbReference type="EMBL" id="SPNV01000031">
    <property type="protein sequence ID" value="KAF5864622.1"/>
    <property type="molecule type" value="Genomic_DNA"/>
</dbReference>
<evidence type="ECO:0000256" key="3">
    <source>
        <dbReference type="ARBA" id="ARBA00022525"/>
    </source>
</evidence>
<reference evidence="8 9" key="1">
    <citation type="submission" date="2019-04" db="EMBL/GenBank/DDBJ databases">
        <title>Aspergillus burnettii sp. nov., novel species from soil in southeast Queensland.</title>
        <authorList>
            <person name="Gilchrist C.L.M."/>
            <person name="Pitt J.I."/>
            <person name="Lange L."/>
            <person name="Lacey H.J."/>
            <person name="Vuong D."/>
            <person name="Midgley D.J."/>
            <person name="Greenfield P."/>
            <person name="Bradbury M."/>
            <person name="Lacey E."/>
            <person name="Busk P.K."/>
            <person name="Pilgaard B."/>
            <person name="Chooi Y.H."/>
            <person name="Piggott A.M."/>
        </authorList>
    </citation>
    <scope>NUCLEOTIDE SEQUENCE [LARGE SCALE GENOMIC DNA]</scope>
    <source>
        <strain evidence="8 9">FRR 5400</strain>
    </source>
</reference>
<dbReference type="PANTHER" id="PTHR42970:SF1">
    <property type="entry name" value="PECTATE LYASE C-RELATED"/>
    <property type="match status" value="1"/>
</dbReference>
<comment type="cofactor">
    <cofactor evidence="1">
        <name>Ca(2+)</name>
        <dbReference type="ChEBI" id="CHEBI:29108"/>
    </cofactor>
</comment>
<evidence type="ECO:0000256" key="5">
    <source>
        <dbReference type="ARBA" id="ARBA00022729"/>
    </source>
</evidence>
<sequence length="284" mass="30787">MILKLSDQDTLGSCMLLTRWSVNIGNFARGGRGGKVIKVTRLEDSEELGTLRYALMAQQVLGSWYLIYVTVAGQTTPGKVSGAFDKIVRHVRVRPGTSSNESIDGIGMAGSSYCILDRYSMVGCSSAGVTLKGTYTYHGSKTRKPCLIDNEADAGGLGHLPTSTRTTSWDTNDDGIVDWWDCSTDDVYGNRRLSEFHGGAGCIYVSRRIGELQVGKLGRRVLEAQLRGLQREAGICIGSRHGGSYTSDSKEKVGYSTATISDDEGSTWERSVRVAIFDSANSIK</sequence>
<dbReference type="SUPFAM" id="SSF51126">
    <property type="entry name" value="Pectin lyase-like"/>
    <property type="match status" value="1"/>
</dbReference>
<evidence type="ECO:0000256" key="7">
    <source>
        <dbReference type="ARBA" id="ARBA00023180"/>
    </source>
</evidence>
<evidence type="ECO:0000256" key="4">
    <source>
        <dbReference type="ARBA" id="ARBA00022723"/>
    </source>
</evidence>
<keyword evidence="9" id="KW-1185">Reference proteome</keyword>
<dbReference type="Proteomes" id="UP000541154">
    <property type="component" value="Unassembled WGS sequence"/>
</dbReference>
<dbReference type="PANTHER" id="PTHR42970">
    <property type="entry name" value="PECTATE LYASE C-RELATED"/>
    <property type="match status" value="1"/>
</dbReference>
<dbReference type="GO" id="GO:0005576">
    <property type="term" value="C:extracellular region"/>
    <property type="evidence" value="ECO:0007669"/>
    <property type="project" value="UniProtKB-SubCell"/>
</dbReference>
<protein>
    <submittedName>
        <fullName evidence="8">Uncharacterized protein</fullName>
    </submittedName>
</protein>
<name>A0A8H6AA54_PETAA</name>
<dbReference type="InterPro" id="IPR052063">
    <property type="entry name" value="Polysaccharide_Lyase_1"/>
</dbReference>
<dbReference type="Gene3D" id="2.160.20.10">
    <property type="entry name" value="Single-stranded right-handed beta-helix, Pectin lyase-like"/>
    <property type="match status" value="1"/>
</dbReference>
<evidence type="ECO:0000256" key="1">
    <source>
        <dbReference type="ARBA" id="ARBA00001913"/>
    </source>
</evidence>
<evidence type="ECO:0000256" key="6">
    <source>
        <dbReference type="ARBA" id="ARBA00022837"/>
    </source>
</evidence>
<accession>A0A8H6AA54</accession>
<dbReference type="GO" id="GO:0046872">
    <property type="term" value="F:metal ion binding"/>
    <property type="evidence" value="ECO:0007669"/>
    <property type="project" value="UniProtKB-KW"/>
</dbReference>
<keyword evidence="7" id="KW-0325">Glycoprotein</keyword>
<comment type="caution">
    <text evidence="8">The sequence shown here is derived from an EMBL/GenBank/DDBJ whole genome shotgun (WGS) entry which is preliminary data.</text>
</comment>
<keyword evidence="3" id="KW-0964">Secreted</keyword>
<dbReference type="InterPro" id="IPR012334">
    <property type="entry name" value="Pectin_lyas_fold"/>
</dbReference>
<organism evidence="8 9">
    <name type="scientific">Petromyces alliaceus</name>
    <name type="common">Aspergillus alliaceus</name>
    <dbReference type="NCBI Taxonomy" id="209559"/>
    <lineage>
        <taxon>Eukaryota</taxon>
        <taxon>Fungi</taxon>
        <taxon>Dikarya</taxon>
        <taxon>Ascomycota</taxon>
        <taxon>Pezizomycotina</taxon>
        <taxon>Eurotiomycetes</taxon>
        <taxon>Eurotiomycetidae</taxon>
        <taxon>Eurotiales</taxon>
        <taxon>Aspergillaceae</taxon>
        <taxon>Aspergillus</taxon>
        <taxon>Aspergillus subgen. Circumdati</taxon>
    </lineage>
</organism>
<keyword evidence="5" id="KW-0732">Signal</keyword>
<gene>
    <name evidence="8" type="ORF">ETB97_007180</name>
</gene>
<keyword evidence="4" id="KW-0479">Metal-binding</keyword>
<comment type="subcellular location">
    <subcellularLocation>
        <location evidence="2">Secreted</location>
    </subcellularLocation>
</comment>